<dbReference type="SUPFAM" id="SSF49503">
    <property type="entry name" value="Cupredoxins"/>
    <property type="match status" value="3"/>
</dbReference>
<dbReference type="PANTHER" id="PTHR11709">
    <property type="entry name" value="MULTI-COPPER OXIDASE"/>
    <property type="match status" value="1"/>
</dbReference>
<evidence type="ECO:0000256" key="1">
    <source>
        <dbReference type="ARBA" id="ARBA00010609"/>
    </source>
</evidence>
<dbReference type="GO" id="GO:0005507">
    <property type="term" value="F:copper ion binding"/>
    <property type="evidence" value="ECO:0007669"/>
    <property type="project" value="InterPro"/>
</dbReference>
<evidence type="ECO:0000256" key="5">
    <source>
        <dbReference type="SAM" id="SignalP"/>
    </source>
</evidence>
<evidence type="ECO:0000256" key="4">
    <source>
        <dbReference type="ARBA" id="ARBA00023008"/>
    </source>
</evidence>
<keyword evidence="3" id="KW-0560">Oxidoreductase</keyword>
<protein>
    <recommendedName>
        <fullName evidence="10">Multicopper oxidase</fullName>
    </recommendedName>
</protein>
<feature type="chain" id="PRO_5004022355" description="Multicopper oxidase" evidence="5">
    <location>
        <begin position="19"/>
        <end position="563"/>
    </location>
</feature>
<dbReference type="RefSeq" id="XP_007677021.1">
    <property type="nucleotide sequence ID" value="XM_007678831.1"/>
</dbReference>
<evidence type="ECO:0000313" key="9">
    <source>
        <dbReference type="Proteomes" id="UP000011761"/>
    </source>
</evidence>
<evidence type="ECO:0000256" key="2">
    <source>
        <dbReference type="ARBA" id="ARBA00022723"/>
    </source>
</evidence>
<dbReference type="HOGENOM" id="CLU_006504_8_3_1"/>
<dbReference type="InterPro" id="IPR045087">
    <property type="entry name" value="Cu-oxidase_fam"/>
</dbReference>
<evidence type="ECO:0008006" key="10">
    <source>
        <dbReference type="Google" id="ProtNLM"/>
    </source>
</evidence>
<dbReference type="PANTHER" id="PTHR11709:SF394">
    <property type="entry name" value="FI03373P-RELATED"/>
    <property type="match status" value="1"/>
</dbReference>
<dbReference type="AlphaFoldDB" id="M2N8X0"/>
<dbReference type="EMBL" id="KB445556">
    <property type="protein sequence ID" value="EMC95519.1"/>
    <property type="molecule type" value="Genomic_DNA"/>
</dbReference>
<dbReference type="GO" id="GO:0016491">
    <property type="term" value="F:oxidoreductase activity"/>
    <property type="evidence" value="ECO:0007669"/>
    <property type="project" value="UniProtKB-KW"/>
</dbReference>
<comment type="similarity">
    <text evidence="1">Belongs to the multicopper oxidase family.</text>
</comment>
<feature type="domain" description="Plastocyanin-like" evidence="6">
    <location>
        <begin position="166"/>
        <end position="322"/>
    </location>
</feature>
<evidence type="ECO:0000313" key="8">
    <source>
        <dbReference type="EMBL" id="EMC95519.1"/>
    </source>
</evidence>
<dbReference type="InterPro" id="IPR011706">
    <property type="entry name" value="Cu-oxidase_C"/>
</dbReference>
<dbReference type="Gene3D" id="2.60.40.420">
    <property type="entry name" value="Cupredoxins - blue copper proteins"/>
    <property type="match status" value="3"/>
</dbReference>
<sequence>MKSLLALLFSTLLITAYAGPPPGAPSGPPSEHSWGHPQWKPRGSYGPPIAHNATFLPDHILHLTYENVSIGCQFRPSVLINGTPPAPGLRLRPGRTSWIRPSLATAPTATQWPIPPLHFLDYEVHPLINDFGTYFYHSHVGFQAVSATGPLIVEDRGVPPYAYDEERVVQFTDYFNKTDPVIEQGLVSNPFTWSGETNAILINGVGVSVGEKAGTPHCSLPVINVDAGKTYRMRSIGSSALSMVQLAITNHTNFTIVAADGQYTRPYTESYMQVSTGQRFEVIFKAKSAVELGGQTDFLIRFESKDRPTVYHGYGVLRYNNATAQINTGPATPPFALPNATYAWLKYALEPLVPNNFPYRQRSTYTDIWRLNGLQWNTSSSPYPGDKPYFVNIYENGPSAVPNLTAAVDETGGWDPVSLTWPAKLGEVLEIIWYNTGSLVLNNGDIGSGNGTYDVDANEAKLANYTPVLRDTTNLYRYEAQSIANYTTGWRGWRLRVDDPGVWMIHCHTLQHMLMGVQSVWVMGDYEQIARIPWPDAAGYLEYGGNSYRNATYAPSYVHQFQE</sequence>
<keyword evidence="5" id="KW-0732">Signal</keyword>
<accession>M2N8X0</accession>
<reference evidence="8 9" key="1">
    <citation type="journal article" date="2012" name="PLoS Pathog.">
        <title>Diverse lifestyles and strategies of plant pathogenesis encoded in the genomes of eighteen Dothideomycetes fungi.</title>
        <authorList>
            <person name="Ohm R.A."/>
            <person name="Feau N."/>
            <person name="Henrissat B."/>
            <person name="Schoch C.L."/>
            <person name="Horwitz B.A."/>
            <person name="Barry K.W."/>
            <person name="Condon B.J."/>
            <person name="Copeland A.C."/>
            <person name="Dhillon B."/>
            <person name="Glaser F."/>
            <person name="Hesse C.N."/>
            <person name="Kosti I."/>
            <person name="LaButti K."/>
            <person name="Lindquist E.A."/>
            <person name="Lucas S."/>
            <person name="Salamov A.A."/>
            <person name="Bradshaw R.E."/>
            <person name="Ciuffetti L."/>
            <person name="Hamelin R.C."/>
            <person name="Kema G.H.J."/>
            <person name="Lawrence C."/>
            <person name="Scott J.A."/>
            <person name="Spatafora J.W."/>
            <person name="Turgeon B.G."/>
            <person name="de Wit P.J.G.M."/>
            <person name="Zhong S."/>
            <person name="Goodwin S.B."/>
            <person name="Grigoriev I.V."/>
        </authorList>
    </citation>
    <scope>NUCLEOTIDE SEQUENCE [LARGE SCALE GENOMIC DNA]</scope>
    <source>
        <strain evidence="8 9">UAMH 10762</strain>
    </source>
</reference>
<feature type="domain" description="Plastocyanin-like" evidence="7">
    <location>
        <begin position="448"/>
        <end position="520"/>
    </location>
</feature>
<dbReference type="Proteomes" id="UP000011761">
    <property type="component" value="Unassembled WGS sequence"/>
</dbReference>
<dbReference type="KEGG" id="bcom:BAUCODRAFT_122835"/>
<evidence type="ECO:0000256" key="3">
    <source>
        <dbReference type="ARBA" id="ARBA00023002"/>
    </source>
</evidence>
<proteinExistence type="inferred from homology"/>
<dbReference type="OMA" id="QWPIAPH"/>
<feature type="signal peptide" evidence="5">
    <location>
        <begin position="1"/>
        <end position="18"/>
    </location>
</feature>
<dbReference type="NCBIfam" id="TIGR03390">
    <property type="entry name" value="ascorbOXfungal"/>
    <property type="match status" value="1"/>
</dbReference>
<dbReference type="OrthoDB" id="2121828at2759"/>
<name>M2N8X0_BAUPA</name>
<evidence type="ECO:0000259" key="7">
    <source>
        <dbReference type="Pfam" id="PF07731"/>
    </source>
</evidence>
<keyword evidence="2" id="KW-0479">Metal-binding</keyword>
<dbReference type="eggNOG" id="KOG1263">
    <property type="taxonomic scope" value="Eukaryota"/>
</dbReference>
<dbReference type="InterPro" id="IPR008972">
    <property type="entry name" value="Cupredoxin"/>
</dbReference>
<keyword evidence="9" id="KW-1185">Reference proteome</keyword>
<evidence type="ECO:0000259" key="6">
    <source>
        <dbReference type="Pfam" id="PF00394"/>
    </source>
</evidence>
<keyword evidence="4" id="KW-0186">Copper</keyword>
<dbReference type="InterPro" id="IPR001117">
    <property type="entry name" value="Cu-oxidase_2nd"/>
</dbReference>
<dbReference type="InterPro" id="IPR017762">
    <property type="entry name" value="Multicopper_oxidase_fun"/>
</dbReference>
<dbReference type="Pfam" id="PF00394">
    <property type="entry name" value="Cu-oxidase"/>
    <property type="match status" value="1"/>
</dbReference>
<organism evidence="8 9">
    <name type="scientific">Baudoinia panamericana (strain UAMH 10762)</name>
    <name type="common">Angels' share fungus</name>
    <name type="synonym">Baudoinia compniacensis (strain UAMH 10762)</name>
    <dbReference type="NCBI Taxonomy" id="717646"/>
    <lineage>
        <taxon>Eukaryota</taxon>
        <taxon>Fungi</taxon>
        <taxon>Dikarya</taxon>
        <taxon>Ascomycota</taxon>
        <taxon>Pezizomycotina</taxon>
        <taxon>Dothideomycetes</taxon>
        <taxon>Dothideomycetidae</taxon>
        <taxon>Mycosphaerellales</taxon>
        <taxon>Teratosphaeriaceae</taxon>
        <taxon>Baudoinia</taxon>
    </lineage>
</organism>
<gene>
    <name evidence="8" type="ORF">BAUCODRAFT_122835</name>
</gene>
<dbReference type="Pfam" id="PF07731">
    <property type="entry name" value="Cu-oxidase_2"/>
    <property type="match status" value="1"/>
</dbReference>
<dbReference type="GeneID" id="19107720"/>